<feature type="compositionally biased region" description="Low complexity" evidence="8">
    <location>
        <begin position="1217"/>
        <end position="1226"/>
    </location>
</feature>
<feature type="domain" description="SSD" evidence="10">
    <location>
        <begin position="438"/>
        <end position="598"/>
    </location>
</feature>
<feature type="transmembrane region" description="Helical" evidence="9">
    <location>
        <begin position="1053"/>
        <end position="1075"/>
    </location>
</feature>
<keyword evidence="12" id="KW-1185">Reference proteome</keyword>
<dbReference type="GO" id="GO:0097108">
    <property type="term" value="F:hedgehog family protein binding"/>
    <property type="evidence" value="ECO:0007669"/>
    <property type="project" value="TreeGrafter"/>
</dbReference>
<dbReference type="Pfam" id="PF12349">
    <property type="entry name" value="Sterol-sensing"/>
    <property type="match status" value="1"/>
</dbReference>
<proteinExistence type="inferred from homology"/>
<keyword evidence="3 9" id="KW-0812">Transmembrane</keyword>
<dbReference type="PANTHER" id="PTHR46022">
    <property type="entry name" value="PROTEIN PATCHED"/>
    <property type="match status" value="1"/>
</dbReference>
<feature type="non-terminal residue" evidence="11">
    <location>
        <position position="1439"/>
    </location>
</feature>
<dbReference type="GO" id="GO:0045879">
    <property type="term" value="P:negative regulation of smoothened signaling pathway"/>
    <property type="evidence" value="ECO:0007669"/>
    <property type="project" value="TreeGrafter"/>
</dbReference>
<feature type="region of interest" description="Disordered" evidence="8">
    <location>
        <begin position="1187"/>
        <end position="1231"/>
    </location>
</feature>
<evidence type="ECO:0000256" key="7">
    <source>
        <dbReference type="ARBA" id="ARBA00023180"/>
    </source>
</evidence>
<dbReference type="FunFam" id="1.20.1640.10:FF:000007">
    <property type="entry name" value="Protein patched homolog 1"/>
    <property type="match status" value="1"/>
</dbReference>
<dbReference type="FunFam" id="1.20.1640.10:FF:000003">
    <property type="entry name" value="protein patched homolog 1"/>
    <property type="match status" value="1"/>
</dbReference>
<sequence length="1439" mass="159714">MASAGNASEPETSSSAGGGGHPGRAARNGGGRRRRTGGNRRAAAPDREYLQRPSYCDAAFALEQISKGKATGRKAPLWLRAKFQRLLFKLGCYIQKNCGKFLVVGLLIFGAFAVGLRAANLETNVEELWVEVGGRVSRELNYTRQKIGEEAMFNPQLMIQTPQEDGANVLTTDALRQHLESALQASRVHVYMYNRQWKLEHLCYKSGELITEAGYMDQIIEYLYPCLIITPLDCFWEGAKLQAGTAYLLGKPPLQWINFDPLEFLEELKKINYQVESWEEMLNKAEVGHGYMDRPCLNPADPDCPITAPNKNSTKPLDVALVLSGGCYGLSRKYMHWQEELIIGGTVKNSSGKLISAQALQTMFQLMTPKQMYEHFKGYEYVSHINWNEDKAAAILEAWQRMYVEVVHQSVAQNSTQKVLSFTTTTLDDILKSFSDVSAIRVASGYLLMLAYACLTMLRWDCAKSQGAVGLAGVLLVALSVAAGLGLCSLIGISFNAATTQVLPFLALGVGVDDVFLLAHAFSETGQNKRIPFEDRTGECLKRTGASVALTSISNVTAFFMAALIPIPALRAFSLQAAVVVVFNFAMVLLIFPAILSMDLYRREDRRLDIFCCFTSPCVTRVIQVEPQAYAENDNTCYSPPPPYSSHSFAHETQITMQSTVQLRTEYDPHTQVYYTTAEPRSEISVQPVTVTQDNLSCQSPESTSSTRDLLSQFSDSSIHCLEQPCMKWTLSSFAEKHYAPFLLKPKAKIVVIFLFLGLLGLSLYGTTRVRDGLDLTDIVPRETREYDFIAAQFKYFSFYNMYIVTQKADYPNVQHLLYELHRSFSNVAYVLLEEDRQLPKMWLHYFRDWLQGLQEAFDNDWETGKITYNNYKNGSDDAVLAYKLLVQTGNHAKPIDISQLTKQRLVDADGIINPNAFYIYLTAWVSNDPVAYAASQANIRPHRPEWVHDKADYMPETRLRIPAAEPIEYAQFPFYLNGLRETSDFVEAIEKVRAICNNYTSLGISSYPNGYPFLFWEQYIGLRHWLLLSISVVLACTFLVCALFLLNPWTAGIIVVVLALMTVELFGMMGLIGIKLSAVPVVILIASVGIGVEFTVHVALAFLAAIGDRNHRAVLALEHMFAPVLDGAVSTLLGVLMLAGSEFDFIVRYFFAVLAILTILGVLNGLVLLPVLLSFFGPYPEVSPANGQDRLPTPSPEPPAGTVRFALPPGHTNNASDSSDSEYSSQTTVSGISEELHQYEATRGPGAPVHQVIVEATENPLFARSTVVQPEGRHQLSPRLHSNPEPSTQQPWHQGRQPKREAREGPRPPPYRPRSDAFEISAEGQAGPGSRDRVGPKARCHSMRSPAFGAAGAAYCQPITTVTASASVTVAVHSALHSHSSRGASFPSYEGQHEGGHAPFEDPHVPFNVRCERRNSKVEVIELQDVECEERIPSNSSQ</sequence>
<comment type="similarity">
    <text evidence="2">Belongs to the patched family.</text>
</comment>
<feature type="transmembrane region" description="Helical" evidence="9">
    <location>
        <begin position="750"/>
        <end position="767"/>
    </location>
</feature>
<keyword evidence="4 9" id="KW-1133">Transmembrane helix</keyword>
<accession>A0A851UF20</accession>
<dbReference type="Gene3D" id="1.20.1640.10">
    <property type="entry name" value="Multidrug efflux transporter AcrB transmembrane domain"/>
    <property type="match status" value="2"/>
</dbReference>
<gene>
    <name evidence="11" type="primary">Ptch1_1</name>
    <name evidence="11" type="ORF">ELAFOR_R09889</name>
</gene>
<evidence type="ECO:0000256" key="4">
    <source>
        <dbReference type="ARBA" id="ARBA00022989"/>
    </source>
</evidence>
<feature type="non-terminal residue" evidence="11">
    <location>
        <position position="1"/>
    </location>
</feature>
<feature type="region of interest" description="Disordered" evidence="8">
    <location>
        <begin position="1271"/>
        <end position="1341"/>
    </location>
</feature>
<comment type="subcellular location">
    <subcellularLocation>
        <location evidence="1">Membrane</location>
        <topology evidence="1">Multi-pass membrane protein</topology>
    </subcellularLocation>
</comment>
<feature type="region of interest" description="Disordered" evidence="8">
    <location>
        <begin position="1"/>
        <end position="44"/>
    </location>
</feature>
<dbReference type="Proteomes" id="UP000623542">
    <property type="component" value="Unassembled WGS sequence"/>
</dbReference>
<feature type="transmembrane region" description="Helical" evidence="9">
    <location>
        <begin position="439"/>
        <end position="458"/>
    </location>
</feature>
<evidence type="ECO:0000256" key="2">
    <source>
        <dbReference type="ARBA" id="ARBA00005585"/>
    </source>
</evidence>
<evidence type="ECO:0000256" key="5">
    <source>
        <dbReference type="ARBA" id="ARBA00023136"/>
    </source>
</evidence>
<keyword evidence="5 9" id="KW-0472">Membrane</keyword>
<protein>
    <submittedName>
        <fullName evidence="11">PTC1 protein</fullName>
    </submittedName>
</protein>
<dbReference type="PROSITE" id="PS50156">
    <property type="entry name" value="SSD"/>
    <property type="match status" value="1"/>
</dbReference>
<dbReference type="InterPro" id="IPR004766">
    <property type="entry name" value="TM_rcpt_patched"/>
</dbReference>
<feature type="transmembrane region" description="Helical" evidence="9">
    <location>
        <begin position="1026"/>
        <end position="1047"/>
    </location>
</feature>
<dbReference type="OrthoDB" id="5873834at2759"/>
<evidence type="ECO:0000313" key="11">
    <source>
        <dbReference type="EMBL" id="NXD28567.1"/>
    </source>
</evidence>
<evidence type="ECO:0000256" key="1">
    <source>
        <dbReference type="ARBA" id="ARBA00004141"/>
    </source>
</evidence>
<evidence type="ECO:0000256" key="9">
    <source>
        <dbReference type="SAM" id="Phobius"/>
    </source>
</evidence>
<feature type="compositionally biased region" description="Polar residues" evidence="8">
    <location>
        <begin position="1"/>
        <end position="15"/>
    </location>
</feature>
<evidence type="ECO:0000256" key="3">
    <source>
        <dbReference type="ARBA" id="ARBA00022692"/>
    </source>
</evidence>
<dbReference type="PANTHER" id="PTHR46022:SF5">
    <property type="entry name" value="PROTEIN PATCHED HOMOLOG 1"/>
    <property type="match status" value="1"/>
</dbReference>
<organism evidence="11 12">
    <name type="scientific">Elachura formosa</name>
    <name type="common">spotted wren-babbler</name>
    <dbReference type="NCBI Taxonomy" id="1463973"/>
    <lineage>
        <taxon>Eukaryota</taxon>
        <taxon>Metazoa</taxon>
        <taxon>Chordata</taxon>
        <taxon>Craniata</taxon>
        <taxon>Vertebrata</taxon>
        <taxon>Euteleostomi</taxon>
        <taxon>Archelosauria</taxon>
        <taxon>Archosauria</taxon>
        <taxon>Dinosauria</taxon>
        <taxon>Saurischia</taxon>
        <taxon>Theropoda</taxon>
        <taxon>Coelurosauria</taxon>
        <taxon>Aves</taxon>
        <taxon>Neognathae</taxon>
        <taxon>Neoaves</taxon>
        <taxon>Telluraves</taxon>
        <taxon>Australaves</taxon>
        <taxon>Passeriformes</taxon>
        <taxon>Elachuridae</taxon>
        <taxon>Elachura</taxon>
    </lineage>
</organism>
<evidence type="ECO:0000259" key="10">
    <source>
        <dbReference type="PROSITE" id="PS50156"/>
    </source>
</evidence>
<reference evidence="11" key="1">
    <citation type="submission" date="2019-09" db="EMBL/GenBank/DDBJ databases">
        <title>Bird 10,000 Genomes (B10K) Project - Family phase.</title>
        <authorList>
            <person name="Zhang G."/>
        </authorList>
    </citation>
    <scope>NUCLEOTIDE SEQUENCE</scope>
    <source>
        <strain evidence="11">B10K-IZCAS-20218</strain>
        <tissue evidence="11">Blood</tissue>
    </source>
</reference>
<name>A0A851UF20_9PASS</name>
<feature type="transmembrane region" description="Helical" evidence="9">
    <location>
        <begin position="573"/>
        <end position="596"/>
    </location>
</feature>
<feature type="transmembrane region" description="Helical" evidence="9">
    <location>
        <begin position="544"/>
        <end position="567"/>
    </location>
</feature>
<feature type="transmembrane region" description="Helical" evidence="9">
    <location>
        <begin position="1082"/>
        <end position="1108"/>
    </location>
</feature>
<evidence type="ECO:0000256" key="8">
    <source>
        <dbReference type="SAM" id="MobiDB-lite"/>
    </source>
</evidence>
<dbReference type="GO" id="GO:0005886">
    <property type="term" value="C:plasma membrane"/>
    <property type="evidence" value="ECO:0007669"/>
    <property type="project" value="TreeGrafter"/>
</dbReference>
<dbReference type="InterPro" id="IPR053958">
    <property type="entry name" value="HMGCR/SNAP/NPC1-like_SSD"/>
</dbReference>
<evidence type="ECO:0000313" key="12">
    <source>
        <dbReference type="Proteomes" id="UP000623542"/>
    </source>
</evidence>
<dbReference type="EMBL" id="WBNG01000764">
    <property type="protein sequence ID" value="NXD28567.1"/>
    <property type="molecule type" value="Genomic_DNA"/>
</dbReference>
<feature type="compositionally biased region" description="Basic and acidic residues" evidence="8">
    <location>
        <begin position="1392"/>
        <end position="1402"/>
    </location>
</feature>
<evidence type="ECO:0000256" key="6">
    <source>
        <dbReference type="ARBA" id="ARBA00023170"/>
    </source>
</evidence>
<dbReference type="GO" id="GO:0008158">
    <property type="term" value="F:hedgehog receptor activity"/>
    <property type="evidence" value="ECO:0007669"/>
    <property type="project" value="InterPro"/>
</dbReference>
<feature type="transmembrane region" description="Helical" evidence="9">
    <location>
        <begin position="501"/>
        <end position="523"/>
    </location>
</feature>
<keyword evidence="7" id="KW-0325">Glycoprotein</keyword>
<dbReference type="GO" id="GO:0005119">
    <property type="term" value="F:smoothened binding"/>
    <property type="evidence" value="ECO:0007669"/>
    <property type="project" value="TreeGrafter"/>
</dbReference>
<dbReference type="InterPro" id="IPR000731">
    <property type="entry name" value="SSD"/>
</dbReference>
<keyword evidence="6" id="KW-0675">Receptor</keyword>
<comment type="caution">
    <text evidence="11">The sequence shown here is derived from an EMBL/GenBank/DDBJ whole genome shotgun (WGS) entry which is preliminary data.</text>
</comment>
<dbReference type="NCBIfam" id="TIGR00918">
    <property type="entry name" value="2A060602"/>
    <property type="match status" value="1"/>
</dbReference>
<feature type="region of interest" description="Disordered" evidence="8">
    <location>
        <begin position="1381"/>
        <end position="1402"/>
    </location>
</feature>
<dbReference type="SUPFAM" id="SSF82866">
    <property type="entry name" value="Multidrug efflux transporter AcrB transmembrane domain"/>
    <property type="match status" value="2"/>
</dbReference>
<feature type="transmembrane region" description="Helical" evidence="9">
    <location>
        <begin position="470"/>
        <end position="495"/>
    </location>
</feature>
<feature type="transmembrane region" description="Helical" evidence="9">
    <location>
        <begin position="1152"/>
        <end position="1177"/>
    </location>
</feature>